<dbReference type="PANTHER" id="PTHR30336">
    <property type="entry name" value="INNER MEMBRANE PROTEIN, PROBABLE PERMEASE"/>
    <property type="match status" value="1"/>
</dbReference>
<comment type="caution">
    <text evidence="3">The sequence shown here is derived from an EMBL/GenBank/DDBJ whole genome shotgun (WGS) entry which is preliminary data.</text>
</comment>
<dbReference type="Proteomes" id="UP000623250">
    <property type="component" value="Unassembled WGS sequence"/>
</dbReference>
<keyword evidence="1" id="KW-1133">Transmembrane helix</keyword>
<feature type="domain" description="DUF218" evidence="2">
    <location>
        <begin position="81"/>
        <end position="249"/>
    </location>
</feature>
<evidence type="ECO:0000259" key="2">
    <source>
        <dbReference type="Pfam" id="PF02698"/>
    </source>
</evidence>
<feature type="transmembrane region" description="Helical" evidence="1">
    <location>
        <begin position="12"/>
        <end position="31"/>
    </location>
</feature>
<keyword evidence="4" id="KW-1185">Reference proteome</keyword>
<evidence type="ECO:0000313" key="3">
    <source>
        <dbReference type="EMBL" id="MBJ7545048.1"/>
    </source>
</evidence>
<dbReference type="InterPro" id="IPR014729">
    <property type="entry name" value="Rossmann-like_a/b/a_fold"/>
</dbReference>
<sequence length="277" mass="30013">MFYVSKLAWMMLQPSNFIAILLVLGIGLLVLQRRAVALRLIVAATFFYVLAAFSPLANWLLHPLEHEVKGGTERDVAGAAGIIVLGGGVSGAIPTEGGAIPLGPSVERVTETLRLALRHPDLPVIFSGGSGLILQLGDTPNEADAAQRFFEGFGVVTPRLRLEDRSRNTLENAELSAAMLQPKPDQRWILVTSAFHMRRAAALFEAQGFRVVPWPVGYLTSGHGDLQQPFGRASEGLHRIDIATKEWLGIFVSWARGDFAPVERAGNRVEASRVSGS</sequence>
<proteinExistence type="predicted"/>
<dbReference type="GO" id="GO:0000270">
    <property type="term" value="P:peptidoglycan metabolic process"/>
    <property type="evidence" value="ECO:0007669"/>
    <property type="project" value="TreeGrafter"/>
</dbReference>
<protein>
    <submittedName>
        <fullName evidence="3">YdcF family protein</fullName>
    </submittedName>
</protein>
<feature type="transmembrane region" description="Helical" evidence="1">
    <location>
        <begin position="38"/>
        <end position="61"/>
    </location>
</feature>
<evidence type="ECO:0000256" key="1">
    <source>
        <dbReference type="SAM" id="Phobius"/>
    </source>
</evidence>
<accession>A0A8I1GHL8</accession>
<dbReference type="PANTHER" id="PTHR30336:SF4">
    <property type="entry name" value="ENVELOPE BIOGENESIS FACTOR ELYC"/>
    <property type="match status" value="1"/>
</dbReference>
<dbReference type="InterPro" id="IPR051599">
    <property type="entry name" value="Cell_Envelope_Assoc"/>
</dbReference>
<keyword evidence="1" id="KW-0812">Transmembrane</keyword>
<dbReference type="CDD" id="cd06259">
    <property type="entry name" value="YdcF-like"/>
    <property type="match status" value="1"/>
</dbReference>
<dbReference type="Gene3D" id="3.40.50.620">
    <property type="entry name" value="HUPs"/>
    <property type="match status" value="1"/>
</dbReference>
<dbReference type="RefSeq" id="WP_155955236.1">
    <property type="nucleotide sequence ID" value="NZ_JAEMUK010000084.1"/>
</dbReference>
<organism evidence="3 4">
    <name type="scientific">Rhodomicrobium udaipurense</name>
    <dbReference type="NCBI Taxonomy" id="1202716"/>
    <lineage>
        <taxon>Bacteria</taxon>
        <taxon>Pseudomonadati</taxon>
        <taxon>Pseudomonadota</taxon>
        <taxon>Alphaproteobacteria</taxon>
        <taxon>Hyphomicrobiales</taxon>
        <taxon>Hyphomicrobiaceae</taxon>
        <taxon>Rhodomicrobium</taxon>
    </lineage>
</organism>
<dbReference type="EMBL" id="JAEMUK010000084">
    <property type="protein sequence ID" value="MBJ7545048.1"/>
    <property type="molecule type" value="Genomic_DNA"/>
</dbReference>
<dbReference type="Pfam" id="PF02698">
    <property type="entry name" value="DUF218"/>
    <property type="match status" value="1"/>
</dbReference>
<dbReference type="GO" id="GO:0005886">
    <property type="term" value="C:plasma membrane"/>
    <property type="evidence" value="ECO:0007669"/>
    <property type="project" value="TreeGrafter"/>
</dbReference>
<reference evidence="3 4" key="1">
    <citation type="submission" date="2020-12" db="EMBL/GenBank/DDBJ databases">
        <title>Revised draft genomes of Rhodomicrobium vannielii ATCC 17100 and Rhodomicrobium udaipurense JA643.</title>
        <authorList>
            <person name="Conners E.M."/>
            <person name="Davenport E.J."/>
            <person name="Bose A."/>
        </authorList>
    </citation>
    <scope>NUCLEOTIDE SEQUENCE [LARGE SCALE GENOMIC DNA]</scope>
    <source>
        <strain evidence="3 4">JA643</strain>
    </source>
</reference>
<evidence type="ECO:0000313" key="4">
    <source>
        <dbReference type="Proteomes" id="UP000623250"/>
    </source>
</evidence>
<keyword evidence="1" id="KW-0472">Membrane</keyword>
<gene>
    <name evidence="3" type="ORF">JDN41_15950</name>
</gene>
<name>A0A8I1GHL8_9HYPH</name>
<dbReference type="InterPro" id="IPR003848">
    <property type="entry name" value="DUF218"/>
</dbReference>
<dbReference type="GO" id="GO:0043164">
    <property type="term" value="P:Gram-negative-bacterium-type cell wall biogenesis"/>
    <property type="evidence" value="ECO:0007669"/>
    <property type="project" value="TreeGrafter"/>
</dbReference>
<dbReference type="AlphaFoldDB" id="A0A8I1GHL8"/>